<dbReference type="Proteomes" id="UP000198925">
    <property type="component" value="Unassembled WGS sequence"/>
</dbReference>
<organism evidence="6 7">
    <name type="scientific">Belnapia rosea</name>
    <dbReference type="NCBI Taxonomy" id="938405"/>
    <lineage>
        <taxon>Bacteria</taxon>
        <taxon>Pseudomonadati</taxon>
        <taxon>Pseudomonadota</taxon>
        <taxon>Alphaproteobacteria</taxon>
        <taxon>Acetobacterales</taxon>
        <taxon>Roseomonadaceae</taxon>
        <taxon>Belnapia</taxon>
    </lineage>
</organism>
<dbReference type="EMBL" id="FMZX01000012">
    <property type="protein sequence ID" value="SDD78173.1"/>
    <property type="molecule type" value="Genomic_DNA"/>
</dbReference>
<dbReference type="PROSITE" id="PS51318">
    <property type="entry name" value="TAT"/>
    <property type="match status" value="1"/>
</dbReference>
<evidence type="ECO:0000256" key="2">
    <source>
        <dbReference type="ARBA" id="ARBA00005695"/>
    </source>
</evidence>
<dbReference type="InterPro" id="IPR039424">
    <property type="entry name" value="SBP_5"/>
</dbReference>
<gene>
    <name evidence="6" type="ORF">SAMN04487779_101281</name>
</gene>
<evidence type="ECO:0000256" key="4">
    <source>
        <dbReference type="ARBA" id="ARBA00022729"/>
    </source>
</evidence>
<keyword evidence="4" id="KW-0732">Signal</keyword>
<dbReference type="CDD" id="cd08512">
    <property type="entry name" value="PBP2_NikA_DppA_OppA_like_7"/>
    <property type="match status" value="1"/>
</dbReference>
<accession>A0A1G6XK46</accession>
<dbReference type="GO" id="GO:0043190">
    <property type="term" value="C:ATP-binding cassette (ABC) transporter complex"/>
    <property type="evidence" value="ECO:0007669"/>
    <property type="project" value="InterPro"/>
</dbReference>
<dbReference type="InterPro" id="IPR006311">
    <property type="entry name" value="TAT_signal"/>
</dbReference>
<dbReference type="GO" id="GO:0030288">
    <property type="term" value="C:outer membrane-bounded periplasmic space"/>
    <property type="evidence" value="ECO:0007669"/>
    <property type="project" value="UniProtKB-ARBA"/>
</dbReference>
<proteinExistence type="inferred from homology"/>
<feature type="domain" description="Solute-binding protein family 5" evidence="5">
    <location>
        <begin position="85"/>
        <end position="426"/>
    </location>
</feature>
<dbReference type="GO" id="GO:0015833">
    <property type="term" value="P:peptide transport"/>
    <property type="evidence" value="ECO:0007669"/>
    <property type="project" value="TreeGrafter"/>
</dbReference>
<sequence length="540" mass="59267">MRLDGTARPIARRDVMRLLGLGAGSALLPAGQAYAQARGATLVIGIDISDTITLDPVKQAQYTPPMTLAATYDALLTLAPGDYVEPKPSLATAWARTPDGKGWRFTLRDGVKFASGAVMTAEDVQFTFQRLLAMKEQTQQYVKAIDRCEVVDARTIDLVMNEPAAPLLNILCAPTFGITEKKLVMQHGGTMAADAKETDKATDWLNQNSAGTGAYRLVRWERNQQIQLVRNPHHWRGMAAYERVVIRHFSDSAAQLLAIRRGDIQAAFNLIPEQIATLRDEAQLRTERLPSLDFVYMALTQNAEFNRALGQKACRQAIGHAIDYDGILGSMLGGAAQRPAHFLPIGVNGSTEAVAQEVGFRQDLEKAKRLLQEGGFPEGFEFEIAYGNAAVAGVSYQLLAQKIQADLGRVGIRAKLAPMDQVNLRTSYTTGRSQGGVLTFWNPPAVENELWAAAVVERVAKRVHWPVPPEMTALVKRAAEETDKAKAAALWVEWQRAMVDQANHVILFQPVYQIAVRNTVKQFPLTAAGWQLEIGSTMPA</sequence>
<dbReference type="PANTHER" id="PTHR30290">
    <property type="entry name" value="PERIPLASMIC BINDING COMPONENT OF ABC TRANSPORTER"/>
    <property type="match status" value="1"/>
</dbReference>
<dbReference type="SUPFAM" id="SSF53850">
    <property type="entry name" value="Periplasmic binding protein-like II"/>
    <property type="match status" value="1"/>
</dbReference>
<dbReference type="RefSeq" id="WP_176849665.1">
    <property type="nucleotide sequence ID" value="NZ_FMZX01000012.1"/>
</dbReference>
<dbReference type="Gene3D" id="3.90.76.10">
    <property type="entry name" value="Dipeptide-binding Protein, Domain 1"/>
    <property type="match status" value="1"/>
</dbReference>
<comment type="similarity">
    <text evidence="2">Belongs to the bacterial solute-binding protein 5 family.</text>
</comment>
<evidence type="ECO:0000259" key="5">
    <source>
        <dbReference type="Pfam" id="PF00496"/>
    </source>
</evidence>
<dbReference type="InterPro" id="IPR000914">
    <property type="entry name" value="SBP_5_dom"/>
</dbReference>
<dbReference type="AlphaFoldDB" id="A0A1G6XK46"/>
<evidence type="ECO:0000313" key="7">
    <source>
        <dbReference type="Proteomes" id="UP000198925"/>
    </source>
</evidence>
<dbReference type="PANTHER" id="PTHR30290:SF9">
    <property type="entry name" value="OLIGOPEPTIDE-BINDING PROTEIN APPA"/>
    <property type="match status" value="1"/>
</dbReference>
<evidence type="ECO:0000256" key="1">
    <source>
        <dbReference type="ARBA" id="ARBA00004418"/>
    </source>
</evidence>
<dbReference type="GO" id="GO:1904680">
    <property type="term" value="F:peptide transmembrane transporter activity"/>
    <property type="evidence" value="ECO:0007669"/>
    <property type="project" value="TreeGrafter"/>
</dbReference>
<evidence type="ECO:0000313" key="6">
    <source>
        <dbReference type="EMBL" id="SDD78173.1"/>
    </source>
</evidence>
<dbReference type="STRING" id="938405.SAMN02927895_03635"/>
<protein>
    <submittedName>
        <fullName evidence="6">Peptide/nickel transport system substrate-binding protein</fullName>
    </submittedName>
</protein>
<evidence type="ECO:0000256" key="3">
    <source>
        <dbReference type="ARBA" id="ARBA00022448"/>
    </source>
</evidence>
<keyword evidence="3" id="KW-0813">Transport</keyword>
<reference evidence="6 7" key="1">
    <citation type="submission" date="2016-10" db="EMBL/GenBank/DDBJ databases">
        <authorList>
            <person name="de Groot N.N."/>
        </authorList>
    </citation>
    <scope>NUCLEOTIDE SEQUENCE [LARGE SCALE GENOMIC DNA]</scope>
    <source>
        <strain evidence="6 7">CPCC 100156</strain>
    </source>
</reference>
<name>A0A1G6XK46_9PROT</name>
<dbReference type="Gene3D" id="3.10.105.10">
    <property type="entry name" value="Dipeptide-binding Protein, Domain 3"/>
    <property type="match status" value="1"/>
</dbReference>
<comment type="subcellular location">
    <subcellularLocation>
        <location evidence="1">Periplasm</location>
    </subcellularLocation>
</comment>
<keyword evidence="7" id="KW-1185">Reference proteome</keyword>
<dbReference type="Gene3D" id="3.40.190.10">
    <property type="entry name" value="Periplasmic binding protein-like II"/>
    <property type="match status" value="1"/>
</dbReference>
<dbReference type="Pfam" id="PF00496">
    <property type="entry name" value="SBP_bac_5"/>
    <property type="match status" value="1"/>
</dbReference>
<dbReference type="PIRSF" id="PIRSF002741">
    <property type="entry name" value="MppA"/>
    <property type="match status" value="1"/>
</dbReference>
<dbReference type="InterPro" id="IPR030678">
    <property type="entry name" value="Peptide/Ni-bd"/>
</dbReference>